<dbReference type="PROSITE" id="PS50109">
    <property type="entry name" value="HIS_KIN"/>
    <property type="match status" value="1"/>
</dbReference>
<keyword evidence="3 4" id="KW-0597">Phosphoprotein</keyword>
<dbReference type="Gene3D" id="3.40.50.2300">
    <property type="match status" value="1"/>
</dbReference>
<feature type="domain" description="PAS" evidence="7">
    <location>
        <begin position="166"/>
        <end position="236"/>
    </location>
</feature>
<reference evidence="8" key="1">
    <citation type="submission" date="2022-10" db="EMBL/GenBank/DDBJ databases">
        <title>Characterization and whole genome sequencing of a new Roseateles species, isolated from fresh water.</title>
        <authorList>
            <person name="Guliayeva D.Y."/>
            <person name="Akhremchuk A.E."/>
            <person name="Sikolenko M.A."/>
            <person name="Valentovich L.N."/>
            <person name="Sidarenka A.V."/>
        </authorList>
    </citation>
    <scope>NUCLEOTIDE SEQUENCE</scope>
    <source>
        <strain evidence="8">BIM B-1768</strain>
    </source>
</reference>
<dbReference type="RefSeq" id="WP_261760320.1">
    <property type="nucleotide sequence ID" value="NZ_CP104562.2"/>
</dbReference>
<dbReference type="SUPFAM" id="SSF55874">
    <property type="entry name" value="ATPase domain of HSP90 chaperone/DNA topoisomerase II/histidine kinase"/>
    <property type="match status" value="1"/>
</dbReference>
<organism evidence="8 9">
    <name type="scientific">Roseateles amylovorans</name>
    <dbReference type="NCBI Taxonomy" id="2978473"/>
    <lineage>
        <taxon>Bacteria</taxon>
        <taxon>Pseudomonadati</taxon>
        <taxon>Pseudomonadota</taxon>
        <taxon>Betaproteobacteria</taxon>
        <taxon>Burkholderiales</taxon>
        <taxon>Sphaerotilaceae</taxon>
        <taxon>Roseateles</taxon>
    </lineage>
</organism>
<evidence type="ECO:0000259" key="5">
    <source>
        <dbReference type="PROSITE" id="PS50109"/>
    </source>
</evidence>
<dbReference type="Pfam" id="PF08448">
    <property type="entry name" value="PAS_4"/>
    <property type="match status" value="3"/>
</dbReference>
<dbReference type="InterPro" id="IPR036890">
    <property type="entry name" value="HATPase_C_sf"/>
</dbReference>
<dbReference type="PANTHER" id="PTHR43065">
    <property type="entry name" value="SENSOR HISTIDINE KINASE"/>
    <property type="match status" value="1"/>
</dbReference>
<evidence type="ECO:0000256" key="1">
    <source>
        <dbReference type="ARBA" id="ARBA00000085"/>
    </source>
</evidence>
<dbReference type="Gene3D" id="1.10.287.130">
    <property type="match status" value="1"/>
</dbReference>
<evidence type="ECO:0000313" key="8">
    <source>
        <dbReference type="EMBL" id="UXH80503.1"/>
    </source>
</evidence>
<dbReference type="InterPro" id="IPR005467">
    <property type="entry name" value="His_kinase_dom"/>
</dbReference>
<dbReference type="CDD" id="cd00130">
    <property type="entry name" value="PAS"/>
    <property type="match status" value="2"/>
</dbReference>
<protein>
    <recommendedName>
        <fullName evidence="2">histidine kinase</fullName>
        <ecNumber evidence="2">2.7.13.3</ecNumber>
    </recommendedName>
</protein>
<dbReference type="SMART" id="SM00388">
    <property type="entry name" value="HisKA"/>
    <property type="match status" value="1"/>
</dbReference>
<evidence type="ECO:0000256" key="3">
    <source>
        <dbReference type="ARBA" id="ARBA00022553"/>
    </source>
</evidence>
<accession>A0ABY6B552</accession>
<dbReference type="InterPro" id="IPR013656">
    <property type="entry name" value="PAS_4"/>
</dbReference>
<dbReference type="SUPFAM" id="SSF55785">
    <property type="entry name" value="PYP-like sensor domain (PAS domain)"/>
    <property type="match status" value="3"/>
</dbReference>
<dbReference type="SUPFAM" id="SSF47384">
    <property type="entry name" value="Homodimeric domain of signal transducing histidine kinase"/>
    <property type="match status" value="1"/>
</dbReference>
<proteinExistence type="predicted"/>
<feature type="domain" description="Histidine kinase" evidence="5">
    <location>
        <begin position="435"/>
        <end position="659"/>
    </location>
</feature>
<dbReference type="InterPro" id="IPR036097">
    <property type="entry name" value="HisK_dim/P_sf"/>
</dbReference>
<evidence type="ECO:0000313" key="9">
    <source>
        <dbReference type="Proteomes" id="UP001064933"/>
    </source>
</evidence>
<sequence length="797" mass="88972">MRAHDWSGHPLGPPERWPGLLRHMVNYLLSSPESIYLLWGDALHFFSNDAYRPVLGPRVDRAIGTTLAALWPDAIDAVRPLIDQALAGEATRHHDLPIRMARRGEPEDTWWTFSFSPLAEDDGRICGVLCHTTETTQHVVSEQRRDLAESRLREINDRLEAEVTSRTRERNRIWEVSRDMLLVADRAGVWLSVNPAWTAALGWSEAELLGRTSEWLEHPDDRDRTRAEVGKLAGGERTRTFENRLRTRDGDYRRLSWTAVPEDSVLYCVARDITDEHLRDTELRERTRIQRESEARARAYFLTTPEYVMLLRADASGELAIEDINPSVEHLIGRPRAEVFGASPRSVLPPDAVQDLERGVRECLRTGHNHTYTARRVYPGRSDISVETVMAVVERHAGFGGLVLLIARDRTDQRRAEEQLRQSQKMEAVGQLTGGVAHDFNNLLSTIGTCLELVRRKVKSGDVSDVPRFVDTADRSVQSAAALTHRLLAFSRKQSLDLRPVDANQLARSLEDIFSRTLGEQIAVELRLDEAAWPVQTDANQLENALLNLAINARDAMPHGGQLTIETRNLQVADDLLGQSELAEGDYVVISVSDNGLGMPKEVIDRAFDPFFTTKNIGKGTGLGLSMIYGYVKQSGGHVSIFSIVGEGTTVKLFLPRALTPHSPQEIASPPEVVAGAGERILVVDDNTDLRRLLEESLTEQGYVVTAVGDAHEAMERLDDESFDLLITDVGLPDLSGRRLADLVRDARPTLPVLLITGYAKEAAVRGDFVGEGMDMLAKPFALGTLTQRLQELLRRR</sequence>
<feature type="modified residue" description="4-aspartylphosphate" evidence="4">
    <location>
        <position position="729"/>
    </location>
</feature>
<dbReference type="SMART" id="SM00387">
    <property type="entry name" value="HATPase_c"/>
    <property type="match status" value="1"/>
</dbReference>
<dbReference type="SUPFAM" id="SSF52172">
    <property type="entry name" value="CheY-like"/>
    <property type="match status" value="1"/>
</dbReference>
<dbReference type="EMBL" id="CP104562">
    <property type="protein sequence ID" value="UXH80503.1"/>
    <property type="molecule type" value="Genomic_DNA"/>
</dbReference>
<dbReference type="InterPro" id="IPR003661">
    <property type="entry name" value="HisK_dim/P_dom"/>
</dbReference>
<dbReference type="PANTHER" id="PTHR43065:SF42">
    <property type="entry name" value="TWO-COMPONENT SENSOR PPRA"/>
    <property type="match status" value="1"/>
</dbReference>
<evidence type="ECO:0000256" key="4">
    <source>
        <dbReference type="PROSITE-ProRule" id="PRU00169"/>
    </source>
</evidence>
<keyword evidence="9" id="KW-1185">Reference proteome</keyword>
<gene>
    <name evidence="8" type="ORF">N4261_11790</name>
</gene>
<dbReference type="PRINTS" id="PR00344">
    <property type="entry name" value="BCTRLSENSOR"/>
</dbReference>
<dbReference type="SMART" id="SM00091">
    <property type="entry name" value="PAS"/>
    <property type="match status" value="3"/>
</dbReference>
<dbReference type="InterPro" id="IPR000014">
    <property type="entry name" value="PAS"/>
</dbReference>
<dbReference type="InterPro" id="IPR011006">
    <property type="entry name" value="CheY-like_superfamily"/>
</dbReference>
<dbReference type="InterPro" id="IPR003594">
    <property type="entry name" value="HATPase_dom"/>
</dbReference>
<dbReference type="SMART" id="SM00448">
    <property type="entry name" value="REC"/>
    <property type="match status" value="1"/>
</dbReference>
<dbReference type="PROSITE" id="PS50110">
    <property type="entry name" value="RESPONSE_REGULATORY"/>
    <property type="match status" value="1"/>
</dbReference>
<dbReference type="EC" id="2.7.13.3" evidence="2"/>
<dbReference type="NCBIfam" id="TIGR00229">
    <property type="entry name" value="sensory_box"/>
    <property type="match status" value="2"/>
</dbReference>
<evidence type="ECO:0000259" key="6">
    <source>
        <dbReference type="PROSITE" id="PS50110"/>
    </source>
</evidence>
<dbReference type="PROSITE" id="PS50112">
    <property type="entry name" value="PAS"/>
    <property type="match status" value="2"/>
</dbReference>
<dbReference type="Gene3D" id="3.30.565.10">
    <property type="entry name" value="Histidine kinase-like ATPase, C-terminal domain"/>
    <property type="match status" value="1"/>
</dbReference>
<dbReference type="Pfam" id="PF02518">
    <property type="entry name" value="HATPase_c"/>
    <property type="match status" value="1"/>
</dbReference>
<dbReference type="Gene3D" id="3.30.450.20">
    <property type="entry name" value="PAS domain"/>
    <property type="match status" value="3"/>
</dbReference>
<dbReference type="Pfam" id="PF00072">
    <property type="entry name" value="Response_reg"/>
    <property type="match status" value="1"/>
</dbReference>
<dbReference type="InterPro" id="IPR004358">
    <property type="entry name" value="Sig_transdc_His_kin-like_C"/>
</dbReference>
<name>A0ABY6B552_9BURK</name>
<feature type="domain" description="PAS" evidence="7">
    <location>
        <begin position="310"/>
        <end position="367"/>
    </location>
</feature>
<feature type="domain" description="Response regulatory" evidence="6">
    <location>
        <begin position="680"/>
        <end position="794"/>
    </location>
</feature>
<evidence type="ECO:0000259" key="7">
    <source>
        <dbReference type="PROSITE" id="PS50112"/>
    </source>
</evidence>
<dbReference type="Pfam" id="PF00512">
    <property type="entry name" value="HisKA"/>
    <property type="match status" value="1"/>
</dbReference>
<dbReference type="CDD" id="cd00082">
    <property type="entry name" value="HisKA"/>
    <property type="match status" value="1"/>
</dbReference>
<dbReference type="InterPro" id="IPR035965">
    <property type="entry name" value="PAS-like_dom_sf"/>
</dbReference>
<comment type="catalytic activity">
    <reaction evidence="1">
        <text>ATP + protein L-histidine = ADP + protein N-phospho-L-histidine.</text>
        <dbReference type="EC" id="2.7.13.3"/>
    </reaction>
</comment>
<evidence type="ECO:0000256" key="2">
    <source>
        <dbReference type="ARBA" id="ARBA00012438"/>
    </source>
</evidence>
<dbReference type="Proteomes" id="UP001064933">
    <property type="component" value="Chromosome"/>
</dbReference>
<dbReference type="InterPro" id="IPR001789">
    <property type="entry name" value="Sig_transdc_resp-reg_receiver"/>
</dbReference>